<feature type="domain" description="HNH nuclease" evidence="1">
    <location>
        <begin position="237"/>
        <end position="286"/>
    </location>
</feature>
<dbReference type="AlphaFoldDB" id="A0A3N0W5C7"/>
<evidence type="ECO:0000313" key="3">
    <source>
        <dbReference type="EMBL" id="TDX95094.1"/>
    </source>
</evidence>
<comment type="caution">
    <text evidence="2">The sequence shown here is derived from an EMBL/GenBank/DDBJ whole genome shotgun (WGS) entry which is preliminary data.</text>
</comment>
<keyword evidence="5" id="KW-1185">Reference proteome</keyword>
<dbReference type="OrthoDB" id="67788at2"/>
<evidence type="ECO:0000313" key="5">
    <source>
        <dbReference type="Proteomes" id="UP000295709"/>
    </source>
</evidence>
<dbReference type="Proteomes" id="UP000295709">
    <property type="component" value="Unassembled WGS sequence"/>
</dbReference>
<gene>
    <name evidence="3" type="ORF">BCF50_0870</name>
    <name evidence="2" type="ORF">EGI05_03520</name>
</gene>
<evidence type="ECO:0000259" key="1">
    <source>
        <dbReference type="Pfam" id="PF13391"/>
    </source>
</evidence>
<organism evidence="2 4">
    <name type="scientific">Chryseobacterium daecheongense</name>
    <dbReference type="NCBI Taxonomy" id="192389"/>
    <lineage>
        <taxon>Bacteria</taxon>
        <taxon>Pseudomonadati</taxon>
        <taxon>Bacteroidota</taxon>
        <taxon>Flavobacteriia</taxon>
        <taxon>Flavobacteriales</taxon>
        <taxon>Weeksellaceae</taxon>
        <taxon>Chryseobacterium group</taxon>
        <taxon>Chryseobacterium</taxon>
    </lineage>
</organism>
<proteinExistence type="predicted"/>
<dbReference type="InterPro" id="IPR003615">
    <property type="entry name" value="HNH_nuc"/>
</dbReference>
<protein>
    <submittedName>
        <fullName evidence="2">HNH endonuclease</fullName>
    </submittedName>
</protein>
<dbReference type="Gene3D" id="3.30.920.90">
    <property type="match status" value="1"/>
</dbReference>
<dbReference type="GO" id="GO:0004519">
    <property type="term" value="F:endonuclease activity"/>
    <property type="evidence" value="ECO:0007669"/>
    <property type="project" value="UniProtKB-KW"/>
</dbReference>
<dbReference type="RefSeq" id="WP_123261675.1">
    <property type="nucleotide sequence ID" value="NZ_RJTX01000001.1"/>
</dbReference>
<evidence type="ECO:0000313" key="2">
    <source>
        <dbReference type="EMBL" id="ROH99970.1"/>
    </source>
</evidence>
<name>A0A3N0W5C7_9FLAO</name>
<dbReference type="Proteomes" id="UP000269375">
    <property type="component" value="Unassembled WGS sequence"/>
</dbReference>
<keyword evidence="2" id="KW-0540">Nuclease</keyword>
<evidence type="ECO:0000313" key="4">
    <source>
        <dbReference type="Proteomes" id="UP000269375"/>
    </source>
</evidence>
<accession>A0A3N0W5C7</accession>
<reference evidence="2 4" key="1">
    <citation type="submission" date="2018-11" db="EMBL/GenBank/DDBJ databases">
        <title>Proposal to divide the Flavobacteriaceae and reorganize its genera based on Amino Acid Identity values calculated from whole genome sequences.</title>
        <authorList>
            <person name="Nicholson A.C."/>
            <person name="Gulvik C.A."/>
            <person name="Whitney A.M."/>
            <person name="Humrighouse B.W."/>
            <person name="Bell M."/>
            <person name="Holmes B."/>
            <person name="Steigerwalt A."/>
            <person name="Villarma A."/>
            <person name="Sheth M."/>
            <person name="Batra D."/>
            <person name="Pryor J."/>
            <person name="Bernardet J.-F."/>
            <person name="Hugo C."/>
            <person name="Kampfer P."/>
            <person name="Newman J."/>
            <person name="Mcquiston J.R."/>
        </authorList>
    </citation>
    <scope>NUCLEOTIDE SEQUENCE [LARGE SCALE GENOMIC DNA]</scope>
    <source>
        <strain evidence="2 4">DSM 15235</strain>
    </source>
</reference>
<keyword evidence="2" id="KW-0378">Hydrolase</keyword>
<dbReference type="EMBL" id="SOQW01000001">
    <property type="protein sequence ID" value="TDX95094.1"/>
    <property type="molecule type" value="Genomic_DNA"/>
</dbReference>
<dbReference type="EMBL" id="RJTX01000001">
    <property type="protein sequence ID" value="ROH99970.1"/>
    <property type="molecule type" value="Genomic_DNA"/>
</dbReference>
<dbReference type="Pfam" id="PF13391">
    <property type="entry name" value="HNH_2"/>
    <property type="match status" value="1"/>
</dbReference>
<keyword evidence="2" id="KW-0255">Endonuclease</keyword>
<reference evidence="3 5" key="2">
    <citation type="submission" date="2019-03" db="EMBL/GenBank/DDBJ databases">
        <title>Genomic Encyclopedia of Archaeal and Bacterial Type Strains, Phase II (KMG-II): from individual species to whole genera.</title>
        <authorList>
            <person name="Goeker M."/>
        </authorList>
    </citation>
    <scope>NUCLEOTIDE SEQUENCE [LARGE SCALE GENOMIC DNA]</scope>
    <source>
        <strain evidence="3 5">DSM 15235</strain>
    </source>
</reference>
<sequence>MTNYFNQICEFRRDYPITLNNTIRTDNPILDDVKKALNNFKIELEKKYLKFEGIDFKVEVSKGASNFPNVVHVCILPPNQKVSNGIYVGICFDVSGKGAVVGCMESKTNPKGLNTQIRKKRKQVPEIDVDGGSSSTKYNNVFENPKDFYYKLIENSELENHISKSLSLCLYNLNLIKASEYLQTKDYLNSTINEHEIEYFNIENIHDDRKKIAVEIHARRGQKKFRKKLLDSYNRKCAVTNCEIVEMLEAAHIYSFKGSETDKIPNGILLRSDIHTLFDLGLISINPENYSIQVSDKIMTDEYYSNLNNKKINLPERTEDYPNLDSLKYHFDNIFDNN</sequence>